<evidence type="ECO:0000256" key="6">
    <source>
        <dbReference type="PIRSR" id="PIRSR602401-1"/>
    </source>
</evidence>
<evidence type="ECO:0000256" key="1">
    <source>
        <dbReference type="ARBA" id="ARBA00001971"/>
    </source>
</evidence>
<sequence length="188" mass="21602">MKRSSVVLMGKRSATGKDTSGNTLTWFFYMLCKHSQIQEIVALEVNEATGSSDYTNSIDEFSIQLIESALDKMHYLHAALTETLRLYTVVPLDGKRLEGDDVLPDGFKIKKGDGVNYMAYPVGRMTYIWGEDAEEFWPERRLYDGVFQPESPFKFTAFQAGPRMCLGKEFAYRQMKIMATFLVFFFKF</sequence>
<dbReference type="EMBL" id="CAKMRJ010005523">
    <property type="protein sequence ID" value="CAH1444130.1"/>
    <property type="molecule type" value="Genomic_DNA"/>
</dbReference>
<dbReference type="PRINTS" id="PR00463">
    <property type="entry name" value="EP450I"/>
</dbReference>
<feature type="binding site" description="axial binding residue" evidence="6">
    <location>
        <position position="165"/>
    </location>
    <ligand>
        <name>heme</name>
        <dbReference type="ChEBI" id="CHEBI:30413"/>
    </ligand>
    <ligandPart>
        <name>Fe</name>
        <dbReference type="ChEBI" id="CHEBI:18248"/>
    </ligandPart>
</feature>
<dbReference type="Pfam" id="PF00067">
    <property type="entry name" value="p450"/>
    <property type="match status" value="1"/>
</dbReference>
<keyword evidence="5 6" id="KW-0408">Iron</keyword>
<protein>
    <submittedName>
        <fullName evidence="7">Uncharacterized protein</fullName>
    </submittedName>
</protein>
<evidence type="ECO:0000313" key="8">
    <source>
        <dbReference type="Proteomes" id="UP001157418"/>
    </source>
</evidence>
<organism evidence="7 8">
    <name type="scientific">Lactuca virosa</name>
    <dbReference type="NCBI Taxonomy" id="75947"/>
    <lineage>
        <taxon>Eukaryota</taxon>
        <taxon>Viridiplantae</taxon>
        <taxon>Streptophyta</taxon>
        <taxon>Embryophyta</taxon>
        <taxon>Tracheophyta</taxon>
        <taxon>Spermatophyta</taxon>
        <taxon>Magnoliopsida</taxon>
        <taxon>eudicotyledons</taxon>
        <taxon>Gunneridae</taxon>
        <taxon>Pentapetalae</taxon>
        <taxon>asterids</taxon>
        <taxon>campanulids</taxon>
        <taxon>Asterales</taxon>
        <taxon>Asteraceae</taxon>
        <taxon>Cichorioideae</taxon>
        <taxon>Cichorieae</taxon>
        <taxon>Lactucinae</taxon>
        <taxon>Lactuca</taxon>
    </lineage>
</organism>
<comment type="cofactor">
    <cofactor evidence="1 6">
        <name>heme</name>
        <dbReference type="ChEBI" id="CHEBI:30413"/>
    </cofactor>
</comment>
<dbReference type="InterPro" id="IPR001128">
    <property type="entry name" value="Cyt_P450"/>
</dbReference>
<dbReference type="InterPro" id="IPR002401">
    <property type="entry name" value="Cyt_P450_E_grp-I"/>
</dbReference>
<dbReference type="PRINTS" id="PR00385">
    <property type="entry name" value="P450"/>
</dbReference>
<dbReference type="SUPFAM" id="SSF48264">
    <property type="entry name" value="Cytochrome P450"/>
    <property type="match status" value="1"/>
</dbReference>
<reference evidence="7 8" key="1">
    <citation type="submission" date="2022-01" db="EMBL/GenBank/DDBJ databases">
        <authorList>
            <person name="Xiong W."/>
            <person name="Schranz E."/>
        </authorList>
    </citation>
    <scope>NUCLEOTIDE SEQUENCE [LARGE SCALE GENOMIC DNA]</scope>
</reference>
<comment type="similarity">
    <text evidence="2">Belongs to the cytochrome P450 family.</text>
</comment>
<keyword evidence="8" id="KW-1185">Reference proteome</keyword>
<dbReference type="InterPro" id="IPR036396">
    <property type="entry name" value="Cyt_P450_sf"/>
</dbReference>
<dbReference type="PANTHER" id="PTHR24296">
    <property type="entry name" value="CYTOCHROME P450"/>
    <property type="match status" value="1"/>
</dbReference>
<dbReference type="GO" id="GO:0004497">
    <property type="term" value="F:monooxygenase activity"/>
    <property type="evidence" value="ECO:0007669"/>
    <property type="project" value="InterPro"/>
</dbReference>
<keyword evidence="3 6" id="KW-0479">Metal-binding</keyword>
<accession>A0AAU9P1S2</accession>
<dbReference type="GO" id="GO:0005506">
    <property type="term" value="F:iron ion binding"/>
    <property type="evidence" value="ECO:0007669"/>
    <property type="project" value="InterPro"/>
</dbReference>
<evidence type="ECO:0000313" key="7">
    <source>
        <dbReference type="EMBL" id="CAH1444130.1"/>
    </source>
</evidence>
<evidence type="ECO:0000256" key="5">
    <source>
        <dbReference type="ARBA" id="ARBA00023004"/>
    </source>
</evidence>
<evidence type="ECO:0000256" key="4">
    <source>
        <dbReference type="ARBA" id="ARBA00023002"/>
    </source>
</evidence>
<dbReference type="GO" id="GO:0020037">
    <property type="term" value="F:heme binding"/>
    <property type="evidence" value="ECO:0007669"/>
    <property type="project" value="InterPro"/>
</dbReference>
<evidence type="ECO:0000256" key="3">
    <source>
        <dbReference type="ARBA" id="ARBA00022723"/>
    </source>
</evidence>
<proteinExistence type="inferred from homology"/>
<dbReference type="Gene3D" id="1.10.630.10">
    <property type="entry name" value="Cytochrome P450"/>
    <property type="match status" value="1"/>
</dbReference>
<keyword evidence="6" id="KW-0349">Heme</keyword>
<name>A0AAU9P1S2_9ASTR</name>
<dbReference type="GO" id="GO:0016705">
    <property type="term" value="F:oxidoreductase activity, acting on paired donors, with incorporation or reduction of molecular oxygen"/>
    <property type="evidence" value="ECO:0007669"/>
    <property type="project" value="InterPro"/>
</dbReference>
<dbReference type="Proteomes" id="UP001157418">
    <property type="component" value="Unassembled WGS sequence"/>
</dbReference>
<gene>
    <name evidence="7" type="ORF">LVIROSA_LOCUS29993</name>
</gene>
<dbReference type="AlphaFoldDB" id="A0AAU9P1S2"/>
<comment type="caution">
    <text evidence="7">The sequence shown here is derived from an EMBL/GenBank/DDBJ whole genome shotgun (WGS) entry which is preliminary data.</text>
</comment>
<evidence type="ECO:0000256" key="2">
    <source>
        <dbReference type="ARBA" id="ARBA00010617"/>
    </source>
</evidence>
<keyword evidence="4" id="KW-0560">Oxidoreductase</keyword>